<gene>
    <name evidence="1" type="ORF">ACFFGY_15890</name>
</gene>
<organism evidence="1 2">
    <name type="scientific">Roseomonas elaeocarpi</name>
    <dbReference type="NCBI Taxonomy" id="907779"/>
    <lineage>
        <taxon>Bacteria</taxon>
        <taxon>Pseudomonadati</taxon>
        <taxon>Pseudomonadota</taxon>
        <taxon>Alphaproteobacteria</taxon>
        <taxon>Acetobacterales</taxon>
        <taxon>Roseomonadaceae</taxon>
        <taxon>Roseomonas</taxon>
    </lineage>
</organism>
<proteinExistence type="predicted"/>
<comment type="caution">
    <text evidence="1">The sequence shown here is derived from an EMBL/GenBank/DDBJ whole genome shotgun (WGS) entry which is preliminary data.</text>
</comment>
<evidence type="ECO:0000313" key="1">
    <source>
        <dbReference type="EMBL" id="MFC0409734.1"/>
    </source>
</evidence>
<accession>A0ABV6JVH5</accession>
<dbReference type="RefSeq" id="WP_377045479.1">
    <property type="nucleotide sequence ID" value="NZ_JBHLUN010000010.1"/>
</dbReference>
<protein>
    <recommendedName>
        <fullName evidence="3">ApeA N-terminal domain-containing protein</fullName>
    </recommendedName>
</protein>
<evidence type="ECO:0000313" key="2">
    <source>
        <dbReference type="Proteomes" id="UP001589865"/>
    </source>
</evidence>
<evidence type="ECO:0008006" key="3">
    <source>
        <dbReference type="Google" id="ProtNLM"/>
    </source>
</evidence>
<dbReference type="Proteomes" id="UP001589865">
    <property type="component" value="Unassembled WGS sequence"/>
</dbReference>
<sequence length="431" mass="47784">MRQVFHLNFNEDGGSDRYRREGWSGQERDMVWSVGHDSVLELPPMPADLVGTLRIQGRVNPHRNLAYDLAGQRLALRVNEANCGEILVDALGDISFDVPAAALRGDAPNTLRFHHPDGVAPAVAARRPDFDHRELALAWFSMRLLVPESEVAGGQAATVLISGDHQAAQLASLLGRLTTLAGRLTPRHVEPGETLDAALREAREAGPVGVWRQVPLASAPTSTAAEVLAFPQLRCDLLWPLLDQDPPALPETAQGDSPRYGMTDAVMEALAPRAADLSDSALFRQYLLDTRAMLDNAPPSLAAELTAWRRRDEGCDVRLAERFAALFTEVPLFNAPQDPKAPLMRFLAAELLRRTTLIDPATRDAALIELVEITRNWLGIRPLEQVPVHPEVARHLGLAWYNSETRYLWHNNEWTFREAVLRGIRRAPWAT</sequence>
<keyword evidence="2" id="KW-1185">Reference proteome</keyword>
<dbReference type="EMBL" id="JBHLUN010000010">
    <property type="protein sequence ID" value="MFC0409734.1"/>
    <property type="molecule type" value="Genomic_DNA"/>
</dbReference>
<reference evidence="1 2" key="1">
    <citation type="submission" date="2024-09" db="EMBL/GenBank/DDBJ databases">
        <authorList>
            <person name="Sun Q."/>
            <person name="Mori K."/>
        </authorList>
    </citation>
    <scope>NUCLEOTIDE SEQUENCE [LARGE SCALE GENOMIC DNA]</scope>
    <source>
        <strain evidence="1 2">TBRC 5777</strain>
    </source>
</reference>
<name>A0ABV6JVH5_9PROT</name>